<accession>A0A2Z6RCT2</accession>
<sequence>MPVYAIRAMRREFVNTCDTFLDNAEKFRVYIITDLQHFNEGRISIYDTFWEYAKKFLESTAQDSVIAVDERRHDPIVHLARAISVEDLKNQIAKLCPEGIPIPSVQWLRLQFWLKNPWNKSSLQFTGILPLKFMIQICEEMEKLINRCNSLEDIWKKAKINSQLEKELLQNIEPTRNLLSNIFTCQNLKDEPFKIFEPATKTEMETFWESVHLVDDSITIEDTSQKKVADKISPKLQEFMEHCCRKRQYFFEIKKCGSGECDICRPIKSDADIFKELKECNKPRILYARHKISEEEFCLLQSFLESIEYTCGVTFKGLSGLSFSRKESDVNINNDDEKENNNRDTDINEDNEKENYNGSDPVVELFKIVQINKKHTCSSAIEKPYFVENELPYCEEYHALAGEKRKMGKRKYFDGGN</sequence>
<dbReference type="AlphaFoldDB" id="A0A2Z6RCT2"/>
<reference evidence="2 3" key="1">
    <citation type="submission" date="2017-11" db="EMBL/GenBank/DDBJ databases">
        <title>The genome of Rhizophagus clarus HR1 reveals common genetic basis of auxotrophy among arbuscular mycorrhizal fungi.</title>
        <authorList>
            <person name="Kobayashi Y."/>
        </authorList>
    </citation>
    <scope>NUCLEOTIDE SEQUENCE [LARGE SCALE GENOMIC DNA]</scope>
    <source>
        <strain evidence="2 3">HR1</strain>
    </source>
</reference>
<dbReference type="Proteomes" id="UP000247702">
    <property type="component" value="Unassembled WGS sequence"/>
</dbReference>
<evidence type="ECO:0000256" key="1">
    <source>
        <dbReference type="SAM" id="MobiDB-lite"/>
    </source>
</evidence>
<evidence type="ECO:0000313" key="3">
    <source>
        <dbReference type="Proteomes" id="UP000247702"/>
    </source>
</evidence>
<name>A0A2Z6RCT2_9GLOM</name>
<dbReference type="EMBL" id="BEXD01000809">
    <property type="protein sequence ID" value="GBB90338.1"/>
    <property type="molecule type" value="Genomic_DNA"/>
</dbReference>
<evidence type="ECO:0000313" key="2">
    <source>
        <dbReference type="EMBL" id="GBB90338.1"/>
    </source>
</evidence>
<comment type="caution">
    <text evidence="2">The sequence shown here is derived from an EMBL/GenBank/DDBJ whole genome shotgun (WGS) entry which is preliminary data.</text>
</comment>
<keyword evidence="3" id="KW-1185">Reference proteome</keyword>
<organism evidence="2 3">
    <name type="scientific">Rhizophagus clarus</name>
    <dbReference type="NCBI Taxonomy" id="94130"/>
    <lineage>
        <taxon>Eukaryota</taxon>
        <taxon>Fungi</taxon>
        <taxon>Fungi incertae sedis</taxon>
        <taxon>Mucoromycota</taxon>
        <taxon>Glomeromycotina</taxon>
        <taxon>Glomeromycetes</taxon>
        <taxon>Glomerales</taxon>
        <taxon>Glomeraceae</taxon>
        <taxon>Rhizophagus</taxon>
    </lineage>
</organism>
<feature type="region of interest" description="Disordered" evidence="1">
    <location>
        <begin position="331"/>
        <end position="354"/>
    </location>
</feature>
<protein>
    <submittedName>
        <fullName evidence="2">Uncharacterized protein</fullName>
    </submittedName>
</protein>
<proteinExistence type="predicted"/>
<gene>
    <name evidence="2" type="ORF">RclHR1_17260004</name>
</gene>